<protein>
    <submittedName>
        <fullName evidence="1">Uncharacterized protein</fullName>
    </submittedName>
</protein>
<evidence type="ECO:0000313" key="1">
    <source>
        <dbReference type="EMBL" id="DAE06322.1"/>
    </source>
</evidence>
<name>A0A8S5PH68_9CAUD</name>
<accession>A0A8S5PH68</accession>
<reference evidence="1" key="1">
    <citation type="journal article" date="2021" name="Proc. Natl. Acad. Sci. U.S.A.">
        <title>A Catalog of Tens of Thousands of Viruses from Human Metagenomes Reveals Hidden Associations with Chronic Diseases.</title>
        <authorList>
            <person name="Tisza M.J."/>
            <person name="Buck C.B."/>
        </authorList>
    </citation>
    <scope>NUCLEOTIDE SEQUENCE</scope>
    <source>
        <strain evidence="1">CtQWG7</strain>
    </source>
</reference>
<sequence>MDFSTFSIHYSYDSGPAVVKGCWLIRPHQKRGR</sequence>
<dbReference type="EMBL" id="BK015433">
    <property type="protein sequence ID" value="DAE06322.1"/>
    <property type="molecule type" value="Genomic_DNA"/>
</dbReference>
<proteinExistence type="predicted"/>
<organism evidence="1">
    <name type="scientific">Siphoviridae sp. ctQWG7</name>
    <dbReference type="NCBI Taxonomy" id="2825493"/>
    <lineage>
        <taxon>Viruses</taxon>
        <taxon>Duplodnaviria</taxon>
        <taxon>Heunggongvirae</taxon>
        <taxon>Uroviricota</taxon>
        <taxon>Caudoviricetes</taxon>
    </lineage>
</organism>